<accession>A0A101U986</accession>
<dbReference type="PRINTS" id="PR00368">
    <property type="entry name" value="FADPNR"/>
</dbReference>
<dbReference type="GO" id="GO:0005737">
    <property type="term" value="C:cytoplasm"/>
    <property type="evidence" value="ECO:0007669"/>
    <property type="project" value="TreeGrafter"/>
</dbReference>
<comment type="similarity">
    <text evidence="1">Belongs to the FAD-dependent oxidoreductase family.</text>
</comment>
<dbReference type="AlphaFoldDB" id="A0A101U986"/>
<dbReference type="Proteomes" id="UP000053429">
    <property type="component" value="Unassembled WGS sequence"/>
</dbReference>
<gene>
    <name evidence="6" type="ORF">AQJ67_00915</name>
</gene>
<proteinExistence type="inferred from homology"/>
<dbReference type="Gene3D" id="3.50.50.100">
    <property type="match status" value="1"/>
</dbReference>
<evidence type="ECO:0000256" key="3">
    <source>
        <dbReference type="ARBA" id="ARBA00022827"/>
    </source>
</evidence>
<organism evidence="6 7">
    <name type="scientific">Streptomyces caeruleatus</name>
    <dbReference type="NCBI Taxonomy" id="661399"/>
    <lineage>
        <taxon>Bacteria</taxon>
        <taxon>Bacillati</taxon>
        <taxon>Actinomycetota</taxon>
        <taxon>Actinomycetes</taxon>
        <taxon>Kitasatosporales</taxon>
        <taxon>Streptomycetaceae</taxon>
        <taxon>Streptomyces</taxon>
    </lineage>
</organism>
<dbReference type="EMBL" id="LMWY01000001">
    <property type="protein sequence ID" value="KUO06552.1"/>
    <property type="molecule type" value="Genomic_DNA"/>
</dbReference>
<evidence type="ECO:0000259" key="5">
    <source>
        <dbReference type="Pfam" id="PF07992"/>
    </source>
</evidence>
<keyword evidence="3" id="KW-0274">FAD</keyword>
<evidence type="ECO:0000313" key="6">
    <source>
        <dbReference type="EMBL" id="KUO06552.1"/>
    </source>
</evidence>
<evidence type="ECO:0000256" key="1">
    <source>
        <dbReference type="ARBA" id="ARBA00006442"/>
    </source>
</evidence>
<dbReference type="SUPFAM" id="SSF51905">
    <property type="entry name" value="FAD/NAD(P)-binding domain"/>
    <property type="match status" value="2"/>
</dbReference>
<feature type="domain" description="FAD/NAD(P)-binding" evidence="5">
    <location>
        <begin position="21"/>
        <end position="300"/>
    </location>
</feature>
<dbReference type="InterPro" id="IPR023753">
    <property type="entry name" value="FAD/NAD-binding_dom"/>
</dbReference>
<comment type="caution">
    <text evidence="6">The sequence shown here is derived from an EMBL/GenBank/DDBJ whole genome shotgun (WGS) entry which is preliminary data.</text>
</comment>
<evidence type="ECO:0000256" key="4">
    <source>
        <dbReference type="ARBA" id="ARBA00023002"/>
    </source>
</evidence>
<dbReference type="OrthoDB" id="3248171at2"/>
<protein>
    <submittedName>
        <fullName evidence="6">Oxidoreductase</fullName>
    </submittedName>
</protein>
<dbReference type="GO" id="GO:0004174">
    <property type="term" value="F:electron-transferring-flavoprotein dehydrogenase activity"/>
    <property type="evidence" value="ECO:0007669"/>
    <property type="project" value="TreeGrafter"/>
</dbReference>
<dbReference type="Pfam" id="PF07992">
    <property type="entry name" value="Pyr_redox_2"/>
    <property type="match status" value="1"/>
</dbReference>
<keyword evidence="7" id="KW-1185">Reference proteome</keyword>
<dbReference type="STRING" id="661399.AQJ67_00915"/>
<keyword evidence="2" id="KW-0285">Flavoprotein</keyword>
<reference evidence="6 7" key="1">
    <citation type="submission" date="2015-10" db="EMBL/GenBank/DDBJ databases">
        <title>Draft genome sequence of Streptomyces caeruleatus NRRL B-24802, type strain for the species Streptomyces caeruleatus.</title>
        <authorList>
            <person name="Ruckert C."/>
            <person name="Winkler A."/>
            <person name="Kalinowski J."/>
            <person name="Kampfer P."/>
            <person name="Glaeser S."/>
        </authorList>
    </citation>
    <scope>NUCLEOTIDE SEQUENCE [LARGE SCALE GENOMIC DNA]</scope>
    <source>
        <strain evidence="6 7">NRRL B-24802</strain>
    </source>
</reference>
<dbReference type="PANTHER" id="PTHR43735">
    <property type="entry name" value="APOPTOSIS-INDUCING FACTOR 1"/>
    <property type="match status" value="1"/>
</dbReference>
<dbReference type="PANTHER" id="PTHR43735:SF3">
    <property type="entry name" value="FERROPTOSIS SUPPRESSOR PROTEIN 1"/>
    <property type="match status" value="1"/>
</dbReference>
<keyword evidence="4" id="KW-0560">Oxidoreductase</keyword>
<evidence type="ECO:0000313" key="7">
    <source>
        <dbReference type="Proteomes" id="UP000053429"/>
    </source>
</evidence>
<name>A0A101U986_9ACTN</name>
<evidence type="ECO:0000256" key="2">
    <source>
        <dbReference type="ARBA" id="ARBA00022630"/>
    </source>
</evidence>
<dbReference type="InterPro" id="IPR036188">
    <property type="entry name" value="FAD/NAD-bd_sf"/>
</dbReference>
<dbReference type="GO" id="GO:0050660">
    <property type="term" value="F:flavin adenine dinucleotide binding"/>
    <property type="evidence" value="ECO:0007669"/>
    <property type="project" value="TreeGrafter"/>
</dbReference>
<sequence>MFQALGSPKGEWPKGAEWPRVVIGGGYAGVRLAKRLDTTARVTLVDRKEVFFHRIASLRAGVRREWSHSPFIPYDRLLRNGRVAVGKAVRVDTTERQVVLATGERLPYDVLVIATGADYPEPARFAGTTAEEAAKAFATHQQHIAAAEHVLIVGGGPSGVELSAEIRLARPDARVTLAHSGPELLHATGSVRAGRKARGWLEAHDVDVWLDAFMSPGNDFGTYRDARGNVIEADRSFWATGTTPNTLWLRLAGHGDWLNASGHVKVDQALRVQGWLDVFAVGDVNDATEVKITPAALAQADLAAHNIRTYLNSAGKHRKEPRFYRPIHRTPLIVPFGPADGVTMLPVPGGETAVLGGRTTTLAKAKNHMTPYMRRRLGYTAA</sequence>